<evidence type="ECO:0000313" key="2">
    <source>
        <dbReference type="EMBL" id="QHU34092.1"/>
    </source>
</evidence>
<reference evidence="2" key="1">
    <citation type="journal article" date="2020" name="Nature">
        <title>Giant virus diversity and host interactions through global metagenomics.</title>
        <authorList>
            <person name="Schulz F."/>
            <person name="Roux S."/>
            <person name="Paez-Espino D."/>
            <person name="Jungbluth S."/>
            <person name="Walsh D.A."/>
            <person name="Denef V.J."/>
            <person name="McMahon K.D."/>
            <person name="Konstantinidis K.T."/>
            <person name="Eloe-Fadrosh E.A."/>
            <person name="Kyrpides N.C."/>
            <person name="Woyke T."/>
        </authorList>
    </citation>
    <scope>NUCLEOTIDE SEQUENCE</scope>
    <source>
        <strain evidence="2">GVMAG-S-1016713-123</strain>
    </source>
</reference>
<accession>A0A6C0LXX1</accession>
<sequence>MSKINPNTSSAHLIEPGIHYFFHKTLQQCHKVKEEYYNVIFNIGAWIGMCVVLGIVLIIRYKGKKTEVEKQIQEREKQHYILGKIKQYQSASQKKSMDNISGLPDWNSEYDLIYRKLYI</sequence>
<proteinExistence type="predicted"/>
<keyword evidence="1" id="KW-1133">Transmembrane helix</keyword>
<dbReference type="AlphaFoldDB" id="A0A6C0LXX1"/>
<feature type="transmembrane region" description="Helical" evidence="1">
    <location>
        <begin position="40"/>
        <end position="61"/>
    </location>
</feature>
<keyword evidence="1" id="KW-0472">Membrane</keyword>
<dbReference type="EMBL" id="MN740567">
    <property type="protein sequence ID" value="QHU34092.1"/>
    <property type="molecule type" value="Genomic_DNA"/>
</dbReference>
<keyword evidence="1" id="KW-0812">Transmembrane</keyword>
<organism evidence="2">
    <name type="scientific">viral metagenome</name>
    <dbReference type="NCBI Taxonomy" id="1070528"/>
    <lineage>
        <taxon>unclassified sequences</taxon>
        <taxon>metagenomes</taxon>
        <taxon>organismal metagenomes</taxon>
    </lineage>
</organism>
<name>A0A6C0LXX1_9ZZZZ</name>
<evidence type="ECO:0000256" key="1">
    <source>
        <dbReference type="SAM" id="Phobius"/>
    </source>
</evidence>
<protein>
    <submittedName>
        <fullName evidence="2">Uncharacterized protein</fullName>
    </submittedName>
</protein>